<dbReference type="Pfam" id="PF00587">
    <property type="entry name" value="tRNA-synt_2b"/>
    <property type="match status" value="1"/>
</dbReference>
<dbReference type="InterPro" id="IPR002314">
    <property type="entry name" value="aa-tRNA-synt_IIb"/>
</dbReference>
<dbReference type="InterPro" id="IPR050062">
    <property type="entry name" value="Pro-tRNA_synthetase"/>
</dbReference>
<dbReference type="SUPFAM" id="SSF55826">
    <property type="entry name" value="YbaK/ProRS associated domain"/>
    <property type="match status" value="1"/>
</dbReference>
<dbReference type="PANTHER" id="PTHR42753">
    <property type="entry name" value="MITOCHONDRIAL RIBOSOME PROTEIN L39/PROLYL-TRNA LIGASE FAMILY MEMBER"/>
    <property type="match status" value="1"/>
</dbReference>
<feature type="domain" description="Aminoacyl-transfer RNA synthetases class-II family profile" evidence="11">
    <location>
        <begin position="38"/>
        <end position="469"/>
    </location>
</feature>
<evidence type="ECO:0000256" key="1">
    <source>
        <dbReference type="ARBA" id="ARBA00004496"/>
    </source>
</evidence>
<dbReference type="EMBL" id="LIDM01000035">
    <property type="protein sequence ID" value="KRP33028.1"/>
    <property type="molecule type" value="Genomic_DNA"/>
</dbReference>
<dbReference type="InterPro" id="IPR036621">
    <property type="entry name" value="Anticodon-bd_dom_sf"/>
</dbReference>
<sequence>MRWTQTLLTTLREAPAEAEIASHQLLLRAGLARKLTSGLYTFLPLGLRALRKVEKIVREEMDRAGGLEILMPALQPPELWEKSGRITAAADVLFQVKDHQDRRWILGPTHEEVVTALVAGEVQSYRQLPRTLYQIQTKYRDEIRPRFGLMRAREFIMKDAYSFDADEESAKKSYAAMTQAYRKIFERVGLAALQVEADTGVMGGASSHEFCVVADIGEGELVTEEGGSYAAAIEKAEGKPAGRKEGAGAIEKFPTPGIRTIVDLEKKHGVVAQDQIKTLVFTNGKETALVLVRGDDEAQEAKVSKVLGAGYRAAVDAEIKAAMGASPGSLGAVASTLEGKKVTVVADLGLKGQKGMATGANDNGFHFKRVEVERDLKIDQWADVRTVREGDLSAGGKKLKVSRGIEVGHAFLLGTKYSDALEAKFLDPQGKQQPAVMGCYGIGVTRTLQAVIEVHQDKDGIQWPAAVAPYTVMLVTLDLADAAVKKAAEEVIASMEKAGIDYLWDDRDERPGVKFKDADLLGFPWRVTIGAKSVAKGGVEVKCRQNGAMEMVPASDVGNWVQNKLTV</sequence>
<dbReference type="SUPFAM" id="SSF52954">
    <property type="entry name" value="Class II aaRS ABD-related"/>
    <property type="match status" value="1"/>
</dbReference>
<dbReference type="Gene3D" id="3.30.930.10">
    <property type="entry name" value="Bira Bifunctional Protein, Domain 2"/>
    <property type="match status" value="2"/>
</dbReference>
<gene>
    <name evidence="10" type="primary">proS</name>
    <name evidence="12" type="ORF">ABS32_01630</name>
</gene>
<dbReference type="InterPro" id="IPR036754">
    <property type="entry name" value="YbaK/aa-tRNA-synt-asso_dom_sf"/>
</dbReference>
<dbReference type="GO" id="GO:0005829">
    <property type="term" value="C:cytosol"/>
    <property type="evidence" value="ECO:0007669"/>
    <property type="project" value="TreeGrafter"/>
</dbReference>
<dbReference type="InterPro" id="IPR044140">
    <property type="entry name" value="ProRS_anticodon_short"/>
</dbReference>
<comment type="subunit">
    <text evidence="2 10">Homodimer.</text>
</comment>
<comment type="caution">
    <text evidence="12">The sequence shown here is derived from an EMBL/GenBank/DDBJ whole genome shotgun (WGS) entry which is preliminary data.</text>
</comment>
<dbReference type="AlphaFoldDB" id="A0A0R2XGD1"/>
<dbReference type="Gene3D" id="3.90.960.10">
    <property type="entry name" value="YbaK/aminoacyl-tRNA synthetase-associated domain"/>
    <property type="match status" value="1"/>
</dbReference>
<protein>
    <recommendedName>
        <fullName evidence="10">Proline--tRNA ligase</fullName>
        <ecNumber evidence="10">6.1.1.15</ecNumber>
    </recommendedName>
    <alternativeName>
        <fullName evidence="10">Prolyl-tRNA synthetase</fullName>
        <shortName evidence="10">ProRS</shortName>
    </alternativeName>
</protein>
<dbReference type="CDD" id="cd00861">
    <property type="entry name" value="ProRS_anticodon_short"/>
    <property type="match status" value="1"/>
</dbReference>
<evidence type="ECO:0000256" key="2">
    <source>
        <dbReference type="ARBA" id="ARBA00011738"/>
    </source>
</evidence>
<comment type="function">
    <text evidence="10">Catalyzes the attachment of proline to tRNA(Pro) in a two-step reaction: proline is first activated by ATP to form Pro-AMP and then transferred to the acceptor end of tRNA(Pro). As ProRS can inadvertently accommodate and process non-cognate amino acids such as alanine and cysteine, to avoid such errors it has two additional distinct editing activities against alanine. One activity is designated as 'pretransfer' editing and involves the tRNA(Pro)-independent hydrolysis of activated Ala-AMP. The other activity is designated 'posttransfer' editing and involves deacylation of mischarged Ala-tRNA(Pro). The misacylated Cys-tRNA(Pro) is not edited by ProRS.</text>
</comment>
<dbReference type="EC" id="6.1.1.15" evidence="10"/>
<dbReference type="InterPro" id="IPR002316">
    <property type="entry name" value="Pro-tRNA-ligase_IIa"/>
</dbReference>
<keyword evidence="3 10" id="KW-0963">Cytoplasm</keyword>
<organism evidence="12 13">
    <name type="scientific">Verrucomicrobia subdivision 6 bacterium BACL9 MAG-120820-bin42</name>
    <dbReference type="NCBI Taxonomy" id="1655634"/>
    <lineage>
        <taxon>Bacteria</taxon>
        <taxon>Pseudomonadati</taxon>
        <taxon>Verrucomicrobiota</taxon>
        <taxon>Verrucomicrobiia</taxon>
        <taxon>Verrucomicrobiales</taxon>
        <taxon>Verrucomicrobia subdivision 6</taxon>
    </lineage>
</organism>
<comment type="catalytic activity">
    <reaction evidence="9 10">
        <text>tRNA(Pro) + L-proline + ATP = L-prolyl-tRNA(Pro) + AMP + diphosphate</text>
        <dbReference type="Rhea" id="RHEA:14305"/>
        <dbReference type="Rhea" id="RHEA-COMP:9700"/>
        <dbReference type="Rhea" id="RHEA-COMP:9702"/>
        <dbReference type="ChEBI" id="CHEBI:30616"/>
        <dbReference type="ChEBI" id="CHEBI:33019"/>
        <dbReference type="ChEBI" id="CHEBI:60039"/>
        <dbReference type="ChEBI" id="CHEBI:78442"/>
        <dbReference type="ChEBI" id="CHEBI:78532"/>
        <dbReference type="ChEBI" id="CHEBI:456215"/>
        <dbReference type="EC" id="6.1.1.15"/>
    </reaction>
</comment>
<comment type="domain">
    <text evidence="10">Consists of three domains: the N-terminal catalytic domain, the editing domain and the C-terminal anticodon-binding domain.</text>
</comment>
<keyword evidence="4 10" id="KW-0436">Ligase</keyword>
<evidence type="ECO:0000256" key="5">
    <source>
        <dbReference type="ARBA" id="ARBA00022741"/>
    </source>
</evidence>
<dbReference type="Pfam" id="PF04073">
    <property type="entry name" value="tRNA_edit"/>
    <property type="match status" value="1"/>
</dbReference>
<dbReference type="Gene3D" id="3.40.50.800">
    <property type="entry name" value="Anticodon-binding domain"/>
    <property type="match status" value="1"/>
</dbReference>
<dbReference type="FunFam" id="3.30.930.10:FF:000042">
    <property type="entry name" value="probable proline--tRNA ligase, mitochondrial"/>
    <property type="match status" value="1"/>
</dbReference>
<keyword evidence="7 10" id="KW-0648">Protein biosynthesis</keyword>
<dbReference type="PROSITE" id="PS50862">
    <property type="entry name" value="AA_TRNA_LIGASE_II"/>
    <property type="match status" value="1"/>
</dbReference>
<dbReference type="GO" id="GO:0002161">
    <property type="term" value="F:aminoacyl-tRNA deacylase activity"/>
    <property type="evidence" value="ECO:0007669"/>
    <property type="project" value="InterPro"/>
</dbReference>
<evidence type="ECO:0000256" key="6">
    <source>
        <dbReference type="ARBA" id="ARBA00022840"/>
    </source>
</evidence>
<evidence type="ECO:0000256" key="4">
    <source>
        <dbReference type="ARBA" id="ARBA00022598"/>
    </source>
</evidence>
<dbReference type="InterPro" id="IPR023717">
    <property type="entry name" value="Pro-tRNA-Synthase_IIa_type1"/>
</dbReference>
<dbReference type="InterPro" id="IPR006195">
    <property type="entry name" value="aa-tRNA-synth_II"/>
</dbReference>
<evidence type="ECO:0000313" key="12">
    <source>
        <dbReference type="EMBL" id="KRP33028.1"/>
    </source>
</evidence>
<evidence type="ECO:0000256" key="8">
    <source>
        <dbReference type="ARBA" id="ARBA00023146"/>
    </source>
</evidence>
<dbReference type="NCBIfam" id="TIGR00409">
    <property type="entry name" value="proS_fam_II"/>
    <property type="match status" value="1"/>
</dbReference>
<evidence type="ECO:0000256" key="10">
    <source>
        <dbReference type="HAMAP-Rule" id="MF_01569"/>
    </source>
</evidence>
<dbReference type="InterPro" id="IPR004500">
    <property type="entry name" value="Pro-tRNA-synth_IIa_bac-type"/>
</dbReference>
<dbReference type="NCBIfam" id="NF006625">
    <property type="entry name" value="PRK09194.1"/>
    <property type="match status" value="1"/>
</dbReference>
<dbReference type="CDD" id="cd00779">
    <property type="entry name" value="ProRS_core_prok"/>
    <property type="match status" value="1"/>
</dbReference>
<dbReference type="SUPFAM" id="SSF55681">
    <property type="entry name" value="Class II aaRS and biotin synthetases"/>
    <property type="match status" value="1"/>
</dbReference>
<dbReference type="CDD" id="cd04334">
    <property type="entry name" value="ProRS-INS"/>
    <property type="match status" value="1"/>
</dbReference>
<comment type="similarity">
    <text evidence="10">Belongs to the class-II aminoacyl-tRNA synthetase family. ProS type 1 subfamily.</text>
</comment>
<dbReference type="GO" id="GO:0006433">
    <property type="term" value="P:prolyl-tRNA aminoacylation"/>
    <property type="evidence" value="ECO:0007669"/>
    <property type="project" value="UniProtKB-UniRule"/>
</dbReference>
<dbReference type="InterPro" id="IPR004154">
    <property type="entry name" value="Anticodon-bd"/>
</dbReference>
<dbReference type="InterPro" id="IPR045864">
    <property type="entry name" value="aa-tRNA-synth_II/BPL/LPL"/>
</dbReference>
<dbReference type="InterPro" id="IPR007214">
    <property type="entry name" value="YbaK/aa-tRNA-synth-assoc-dom"/>
</dbReference>
<dbReference type="PANTHER" id="PTHR42753:SF2">
    <property type="entry name" value="PROLINE--TRNA LIGASE"/>
    <property type="match status" value="1"/>
</dbReference>
<evidence type="ECO:0000313" key="13">
    <source>
        <dbReference type="Proteomes" id="UP000051557"/>
    </source>
</evidence>
<evidence type="ECO:0000256" key="7">
    <source>
        <dbReference type="ARBA" id="ARBA00022917"/>
    </source>
</evidence>
<dbReference type="GO" id="GO:0004827">
    <property type="term" value="F:proline-tRNA ligase activity"/>
    <property type="evidence" value="ECO:0007669"/>
    <property type="project" value="UniProtKB-UniRule"/>
</dbReference>
<evidence type="ECO:0000256" key="9">
    <source>
        <dbReference type="ARBA" id="ARBA00047671"/>
    </source>
</evidence>
<dbReference type="GO" id="GO:0005524">
    <property type="term" value="F:ATP binding"/>
    <property type="evidence" value="ECO:0007669"/>
    <property type="project" value="UniProtKB-UniRule"/>
</dbReference>
<dbReference type="Pfam" id="PF03129">
    <property type="entry name" value="HGTP_anticodon"/>
    <property type="match status" value="1"/>
</dbReference>
<keyword evidence="8 10" id="KW-0030">Aminoacyl-tRNA synthetase</keyword>
<dbReference type="PRINTS" id="PR01046">
    <property type="entry name" value="TRNASYNTHPRO"/>
</dbReference>
<proteinExistence type="inferred from homology"/>
<evidence type="ECO:0000256" key="3">
    <source>
        <dbReference type="ARBA" id="ARBA00022490"/>
    </source>
</evidence>
<name>A0A0R2XGD1_9BACT</name>
<accession>A0A0R2XGD1</accession>
<evidence type="ECO:0000259" key="11">
    <source>
        <dbReference type="PROSITE" id="PS50862"/>
    </source>
</evidence>
<keyword evidence="6 10" id="KW-0067">ATP-binding</keyword>
<keyword evidence="5 10" id="KW-0547">Nucleotide-binding</keyword>
<dbReference type="Proteomes" id="UP000051557">
    <property type="component" value="Unassembled WGS sequence"/>
</dbReference>
<comment type="subcellular location">
    <subcellularLocation>
        <location evidence="1 10">Cytoplasm</location>
    </subcellularLocation>
</comment>
<reference evidence="12 13" key="1">
    <citation type="submission" date="2015-10" db="EMBL/GenBank/DDBJ databases">
        <title>Metagenome-Assembled Genomes uncover a global brackish microbiome.</title>
        <authorList>
            <person name="Hugerth L.W."/>
            <person name="Larsson J."/>
            <person name="Alneberg J."/>
            <person name="Lindh M.V."/>
            <person name="Legrand C."/>
            <person name="Pinhassi J."/>
            <person name="Andersson A.F."/>
        </authorList>
    </citation>
    <scope>NUCLEOTIDE SEQUENCE [LARGE SCALE GENOMIC DNA]</scope>
    <source>
        <strain evidence="12">BACL9 MAG-120820-bin42</strain>
    </source>
</reference>
<dbReference type="HAMAP" id="MF_01569">
    <property type="entry name" value="Pro_tRNA_synth_type1"/>
    <property type="match status" value="1"/>
</dbReference>
<dbReference type="InterPro" id="IPR033730">
    <property type="entry name" value="ProRS_core_prok"/>
</dbReference>